<proteinExistence type="predicted"/>
<keyword evidence="2" id="KW-1185">Reference proteome</keyword>
<evidence type="ECO:0000313" key="1">
    <source>
        <dbReference type="EMBL" id="KAK6527403.1"/>
    </source>
</evidence>
<evidence type="ECO:0000313" key="2">
    <source>
        <dbReference type="Proteomes" id="UP001365542"/>
    </source>
</evidence>
<organism evidence="1 2">
    <name type="scientific">Orbilia ellipsospora</name>
    <dbReference type="NCBI Taxonomy" id="2528407"/>
    <lineage>
        <taxon>Eukaryota</taxon>
        <taxon>Fungi</taxon>
        <taxon>Dikarya</taxon>
        <taxon>Ascomycota</taxon>
        <taxon>Pezizomycotina</taxon>
        <taxon>Orbiliomycetes</taxon>
        <taxon>Orbiliales</taxon>
        <taxon>Orbiliaceae</taxon>
        <taxon>Orbilia</taxon>
    </lineage>
</organism>
<protein>
    <recommendedName>
        <fullName evidence="3">Zn(2)-C6 fungal-type domain-containing protein</fullName>
    </recommendedName>
</protein>
<dbReference type="EMBL" id="JAVHJO010000015">
    <property type="protein sequence ID" value="KAK6527403.1"/>
    <property type="molecule type" value="Genomic_DNA"/>
</dbReference>
<accession>A0AAV9WXJ4</accession>
<dbReference type="Proteomes" id="UP001365542">
    <property type="component" value="Unassembled WGS sequence"/>
</dbReference>
<name>A0AAV9WXJ4_9PEZI</name>
<evidence type="ECO:0008006" key="3">
    <source>
        <dbReference type="Google" id="ProtNLM"/>
    </source>
</evidence>
<reference evidence="1 2" key="1">
    <citation type="submission" date="2019-10" db="EMBL/GenBank/DDBJ databases">
        <authorList>
            <person name="Palmer J.M."/>
        </authorList>
    </citation>
    <scope>NUCLEOTIDE SEQUENCE [LARGE SCALE GENOMIC DNA]</scope>
    <source>
        <strain evidence="1 2">TWF694</strain>
    </source>
</reference>
<comment type="caution">
    <text evidence="1">The sequence shown here is derived from an EMBL/GenBank/DDBJ whole genome shotgun (WGS) entry which is preliminary data.</text>
</comment>
<sequence>MSAYPPKKTSHERRKIQAGVIESFGTLAAIPCAYCNRNSYLCIIMSGHRRCANCTKKGRSHCDAVSLGALGEQVGSKERYLVAIEEEQAALQAELVRKRRELMLLKPKLLQSALRKINTEGEHPKNVLNQEEDVLQVQADMRGLSGELFRVESNNI</sequence>
<dbReference type="AlphaFoldDB" id="A0AAV9WXJ4"/>
<gene>
    <name evidence="1" type="ORF">TWF694_004392</name>
</gene>